<keyword evidence="1" id="KW-0238">DNA-binding</keyword>
<sequence length="118" mass="13032">MPTWDDVVAIAGALPEVEVSTSYRTPALKVKGKGFARLRTEAEGGLMLICQLDEKEALLASGDPAFYTTPHYDGYGAILVDLEKVSREQLAELIEEAWRERATARLRTEYDSGATRRG</sequence>
<reference evidence="2" key="1">
    <citation type="journal article" date="2019" name="Int. J. Syst. Evol. Microbiol.">
        <title>The Global Catalogue of Microorganisms (GCM) 10K type strain sequencing project: providing services to taxonomists for standard genome sequencing and annotation.</title>
        <authorList>
            <consortium name="The Broad Institute Genomics Platform"/>
            <consortium name="The Broad Institute Genome Sequencing Center for Infectious Disease"/>
            <person name="Wu L."/>
            <person name="Ma J."/>
        </authorList>
    </citation>
    <scope>NUCLEOTIDE SEQUENCE [LARGE SCALE GENOMIC DNA]</scope>
    <source>
        <strain evidence="2">JCM 12165</strain>
    </source>
</reference>
<dbReference type="InterPro" id="IPR038056">
    <property type="entry name" value="YjbR-like_sf"/>
</dbReference>
<accession>A0ABW4FEQ8</accession>
<keyword evidence="2" id="KW-1185">Reference proteome</keyword>
<dbReference type="InterPro" id="IPR058532">
    <property type="entry name" value="YjbR/MT2646/Rv2570-like"/>
</dbReference>
<protein>
    <submittedName>
        <fullName evidence="1">MmcQ/YjbR family DNA-binding protein</fullName>
    </submittedName>
</protein>
<dbReference type="EMBL" id="JBHUCP010000001">
    <property type="protein sequence ID" value="MFD1528206.1"/>
    <property type="molecule type" value="Genomic_DNA"/>
</dbReference>
<gene>
    <name evidence="1" type="ORF">ACFSCY_01990</name>
</gene>
<comment type="caution">
    <text evidence="1">The sequence shown here is derived from an EMBL/GenBank/DDBJ whole genome shotgun (WGS) entry which is preliminary data.</text>
</comment>
<dbReference type="Gene3D" id="3.90.1150.30">
    <property type="match status" value="1"/>
</dbReference>
<evidence type="ECO:0000313" key="2">
    <source>
        <dbReference type="Proteomes" id="UP001597145"/>
    </source>
</evidence>
<organism evidence="1 2">
    <name type="scientific">Pseudonocardia aurantiaca</name>
    <dbReference type="NCBI Taxonomy" id="75290"/>
    <lineage>
        <taxon>Bacteria</taxon>
        <taxon>Bacillati</taxon>
        <taxon>Actinomycetota</taxon>
        <taxon>Actinomycetes</taxon>
        <taxon>Pseudonocardiales</taxon>
        <taxon>Pseudonocardiaceae</taxon>
        <taxon>Pseudonocardia</taxon>
    </lineage>
</organism>
<dbReference type="Pfam" id="PF04237">
    <property type="entry name" value="YjbR"/>
    <property type="match status" value="1"/>
</dbReference>
<proteinExistence type="predicted"/>
<dbReference type="Proteomes" id="UP001597145">
    <property type="component" value="Unassembled WGS sequence"/>
</dbReference>
<evidence type="ECO:0000313" key="1">
    <source>
        <dbReference type="EMBL" id="MFD1528206.1"/>
    </source>
</evidence>
<dbReference type="GO" id="GO:0003677">
    <property type="term" value="F:DNA binding"/>
    <property type="evidence" value="ECO:0007669"/>
    <property type="project" value="UniProtKB-KW"/>
</dbReference>
<name>A0ABW4FEQ8_9PSEU</name>
<dbReference type="RefSeq" id="WP_343972572.1">
    <property type="nucleotide sequence ID" value="NZ_BAAAJG010000003.1"/>
</dbReference>
<dbReference type="SUPFAM" id="SSF142906">
    <property type="entry name" value="YjbR-like"/>
    <property type="match status" value="1"/>
</dbReference>